<evidence type="ECO:0008006" key="4">
    <source>
        <dbReference type="Google" id="ProtNLM"/>
    </source>
</evidence>
<dbReference type="eggNOG" id="ENOG502T9J8">
    <property type="taxonomic scope" value="Eukaryota"/>
</dbReference>
<proteinExistence type="predicted"/>
<dbReference type="OrthoDB" id="9445768at2759"/>
<dbReference type="InParanoid" id="F4X3I5"/>
<gene>
    <name evidence="2" type="ORF">G5I_12868</name>
</gene>
<keyword evidence="3" id="KW-1185">Reference proteome</keyword>
<evidence type="ECO:0000313" key="2">
    <source>
        <dbReference type="EMBL" id="EGI59013.1"/>
    </source>
</evidence>
<protein>
    <recommendedName>
        <fullName evidence="4">Centromere protein K</fullName>
    </recommendedName>
</protein>
<dbReference type="KEGG" id="aec:105152305"/>
<dbReference type="AlphaFoldDB" id="F4X3I5"/>
<organism evidence="3">
    <name type="scientific">Acromyrmex echinatior</name>
    <name type="common">Panamanian leafcutter ant</name>
    <name type="synonym">Acromyrmex octospinosus echinatior</name>
    <dbReference type="NCBI Taxonomy" id="103372"/>
    <lineage>
        <taxon>Eukaryota</taxon>
        <taxon>Metazoa</taxon>
        <taxon>Ecdysozoa</taxon>
        <taxon>Arthropoda</taxon>
        <taxon>Hexapoda</taxon>
        <taxon>Insecta</taxon>
        <taxon>Pterygota</taxon>
        <taxon>Neoptera</taxon>
        <taxon>Endopterygota</taxon>
        <taxon>Hymenoptera</taxon>
        <taxon>Apocrita</taxon>
        <taxon>Aculeata</taxon>
        <taxon>Formicoidea</taxon>
        <taxon>Formicidae</taxon>
        <taxon>Myrmicinae</taxon>
        <taxon>Acromyrmex</taxon>
    </lineage>
</organism>
<evidence type="ECO:0000256" key="1">
    <source>
        <dbReference type="SAM" id="Coils"/>
    </source>
</evidence>
<reference evidence="2" key="1">
    <citation type="submission" date="2011-02" db="EMBL/GenBank/DDBJ databases">
        <title>The genome of the leaf-cutting ant Acromyrmex echinatior suggests key adaptations to social evolution and fungus farming.</title>
        <authorList>
            <person name="Nygaard S."/>
            <person name="Zhang G."/>
        </authorList>
    </citation>
    <scope>NUCLEOTIDE SEQUENCE</scope>
</reference>
<keyword evidence="1" id="KW-0175">Coiled coil</keyword>
<name>F4X3I5_ACREC</name>
<dbReference type="OMA" id="YMKGGDD"/>
<accession>F4X3I5</accession>
<dbReference type="Proteomes" id="UP000007755">
    <property type="component" value="Unassembled WGS sequence"/>
</dbReference>
<feature type="coiled-coil region" evidence="1">
    <location>
        <begin position="83"/>
        <end position="117"/>
    </location>
</feature>
<dbReference type="EMBL" id="GL888613">
    <property type="protein sequence ID" value="EGI59013.1"/>
    <property type="molecule type" value="Genomic_DNA"/>
</dbReference>
<sequence length="227" mass="26825">MEYTLKDAFELLIERKKEQEKNIEDLINKLSNNEVFTIKSSSSLDDMRIKQNKLHDSLRKEIRQVDPEDYPILRTSDLRAEMLIELEAEIHDMQKLFDNQQQKLSDIQEDIAYLRNKKNGLNKMEEVYLDITETFANITYKKEFNLVKHLFSEMKDDLHTVVDVIFPNNDDFKNLLAALTKAYMKGGDDVYVDVTPNVLTYINFLLEADIIQYHPNDKTRIRMIEIL</sequence>
<evidence type="ECO:0000313" key="3">
    <source>
        <dbReference type="Proteomes" id="UP000007755"/>
    </source>
</evidence>